<dbReference type="RefSeq" id="WP_032834267.1">
    <property type="nucleotide sequence ID" value="NZ_CP013121.1"/>
</dbReference>
<evidence type="ECO:0000313" key="1">
    <source>
        <dbReference type="EMBL" id="ALM94813.1"/>
    </source>
</evidence>
<accession>A0AAC8WGC2</accession>
<reference evidence="1 2" key="1">
    <citation type="submission" date="2015-11" db="EMBL/GenBank/DDBJ databases">
        <authorList>
            <person name="Kook J.-K."/>
            <person name="Park S.-N."/>
            <person name="Lim Y.K."/>
            <person name="Jo E."/>
        </authorList>
    </citation>
    <scope>NUCLEOTIDE SEQUENCE [LARGE SCALE GENOMIC DNA]</scope>
    <source>
        <strain evidence="1 2">ChDC F306</strain>
    </source>
</reference>
<dbReference type="GO" id="GO:0030001">
    <property type="term" value="P:metal ion transport"/>
    <property type="evidence" value="ECO:0007669"/>
    <property type="project" value="InterPro"/>
</dbReference>
<evidence type="ECO:0000313" key="2">
    <source>
        <dbReference type="Proteomes" id="UP000067061"/>
    </source>
</evidence>
<name>A0AAC8WGC2_FUSNP</name>
<sequence>MKKKLLFILMLIIGSFSFAENIVITSIQPLYSLTSYLTKGTDIKVYTPFGSDISMTMSKEAIREEGFNLAVAKKAQAVVDIARIWPEDVIYGKARMNKINIVEIDASHPYDEKMTTLFFSDYSNGKVNPYIWTGSKNLVRMVNIIARDLIKLYPQNKAKIEKNITKFTADLLKIENEANEKLLAVGEAEVISLSENLQYFLNDMNIYTEYVDYDSVNAQNIVKLIKDKGIKVIVSDRWLKKDAIKALKEAGGEFVIINTLDIPMDKDGKMDPEAILKAFKENTDNLIEALKK</sequence>
<protein>
    <submittedName>
        <fullName evidence="1">Copper-binding protein</fullName>
    </submittedName>
</protein>
<dbReference type="AlphaFoldDB" id="A0AAC8WGC2"/>
<dbReference type="InterPro" id="IPR050492">
    <property type="entry name" value="Bact_metal-bind_prot9"/>
</dbReference>
<proteinExistence type="predicted"/>
<gene>
    <name evidence="1" type="ORF">RO02_09395</name>
</gene>
<dbReference type="InterPro" id="IPR006127">
    <property type="entry name" value="ZnuA-like"/>
</dbReference>
<dbReference type="Proteomes" id="UP000067061">
    <property type="component" value="Chromosome"/>
</dbReference>
<dbReference type="GO" id="GO:0046872">
    <property type="term" value="F:metal ion binding"/>
    <property type="evidence" value="ECO:0007669"/>
    <property type="project" value="InterPro"/>
</dbReference>
<organism evidence="1 2">
    <name type="scientific">Fusobacterium nucleatum subsp. polymorphum</name>
    <name type="common">Fusobacterium polymorphum</name>
    <dbReference type="NCBI Taxonomy" id="76857"/>
    <lineage>
        <taxon>Bacteria</taxon>
        <taxon>Fusobacteriati</taxon>
        <taxon>Fusobacteriota</taxon>
        <taxon>Fusobacteriia</taxon>
        <taxon>Fusobacteriales</taxon>
        <taxon>Fusobacteriaceae</taxon>
        <taxon>Fusobacterium</taxon>
    </lineage>
</organism>
<dbReference type="Pfam" id="PF01297">
    <property type="entry name" value="ZnuA"/>
    <property type="match status" value="1"/>
</dbReference>
<dbReference type="SUPFAM" id="SSF53807">
    <property type="entry name" value="Helical backbone' metal receptor"/>
    <property type="match status" value="1"/>
</dbReference>
<dbReference type="PANTHER" id="PTHR42953:SF4">
    <property type="entry name" value="METAL ABC TRANSPORTER SUBSTRATE-BINDING PROTEIN"/>
    <property type="match status" value="1"/>
</dbReference>
<dbReference type="Gene3D" id="3.40.50.1980">
    <property type="entry name" value="Nitrogenase molybdenum iron protein domain"/>
    <property type="match status" value="1"/>
</dbReference>
<dbReference type="EMBL" id="CP013121">
    <property type="protein sequence ID" value="ALM94813.1"/>
    <property type="molecule type" value="Genomic_DNA"/>
</dbReference>
<dbReference type="PANTHER" id="PTHR42953">
    <property type="entry name" value="HIGH-AFFINITY ZINC UPTAKE SYSTEM PROTEIN ZNUA-RELATED"/>
    <property type="match status" value="1"/>
</dbReference>